<sequence length="925" mass="101459">MKRKQQRQGTSSISAMRTTTADTASKKSDQDDVQLKLYETRAAGNSRETIIGSAEKHMEMKLRQLSALLCSYLALDEANGNSNGGGEEGNRIWGSSNGFGFDPHIGRSMALEIGRRLNQSAAMYGAKNSAGETSGAIDPLYSNGNDATEKEEQALMGLYDNTSAFLHKFGEQRITVGRWFEPESRARLKAELSKLYSDVRSGKVELTSNDYRVVSYKLAEAGKMLVRSGSDEALDIELDKLSPLSSLPISDTINREAMFSSLSVPTTPVAPARLAPSYSFPSSDDPFPAQQMQSAAPSASSSLSNPALHMMAFPDNRNFGDALISGGGNSTDKPESTNHFSLSNTFGYNQPATTTNTTTSEDGNNNDNNNNNNQQRHHRRDVGKFVLEPALSQDGWRNLVRDAWVADPKLAIYLPVRFSNPAVVNELQSLVHAYPGELVSDPESLKFFMGLLGSSSNSNSNTNANIDTDDEDERFGSGNNTRSLSKLRNSFGLLAHKHSQQYPQHEGKHQLVDDSLVQNNSWIISLLNDPAKMDMGIKTFRELKFMLYYISVPPVTSISVLSSDLVSEPLVLQYAMRSLEKYPVEVTFFNVPQLVQALRFDKQGYVEAAIVDASKISQLFAHQIIWNIKANSYKDDEGKVPDMQIKPALDRVTKKIIDLFSLDDSAFYKREFSFFTKVTAISGSLKPYIKKSKGEKKKKIDEEMQKIVVDKGVYLPSNPDCTVVGIDYLSGRPLQSHAKAPFMATFYIQPNSLLKSDDVQELVGSTSSSSSSSSSTANSTPATTTPSIKEVDANSVSSEGGKELELQKLDLNFDFGFILGIAPGGITFESAPFKLTAEYIQNEPGVSTTNILNPASAAGITEQTMLESMGKRRASANDAEKYTDYVNEGMDIMGERRKRKLSVIKPKIGKKKSGASILGTHVKEV</sequence>
<reference evidence="11" key="1">
    <citation type="submission" date="2017-01" db="EMBL/GenBank/DDBJ databases">
        <authorList>
            <person name="Wang Y."/>
            <person name="White M."/>
            <person name="Kvist S."/>
            <person name="Moncalvo J.-M."/>
        </authorList>
    </citation>
    <scope>NUCLEOTIDE SEQUENCE [LARGE SCALE GENOMIC DNA]</scope>
    <source>
        <strain evidence="11">COL-18-3</strain>
    </source>
</reference>
<dbReference type="GO" id="GO:0005737">
    <property type="term" value="C:cytoplasm"/>
    <property type="evidence" value="ECO:0007669"/>
    <property type="project" value="TreeGrafter"/>
</dbReference>
<dbReference type="Gene3D" id="3.30.1010.10">
    <property type="entry name" value="Phosphatidylinositol 3-kinase Catalytic Subunit, Chain A, domain 4"/>
    <property type="match status" value="1"/>
</dbReference>
<feature type="region of interest" description="Disordered" evidence="8">
    <location>
        <begin position="457"/>
        <end position="479"/>
    </location>
</feature>
<dbReference type="SUPFAM" id="SSF48371">
    <property type="entry name" value="ARM repeat"/>
    <property type="match status" value="1"/>
</dbReference>
<feature type="domain" description="PIK helical" evidence="9">
    <location>
        <begin position="458"/>
        <end position="655"/>
    </location>
</feature>
<feature type="region of interest" description="Disordered" evidence="8">
    <location>
        <begin position="764"/>
        <end position="796"/>
    </location>
</feature>
<evidence type="ECO:0000256" key="3">
    <source>
        <dbReference type="ARBA" id="ARBA00012169"/>
    </source>
</evidence>
<keyword evidence="7" id="KW-0067">ATP-binding</keyword>
<comment type="similarity">
    <text evidence="2">Belongs to the PI3/PI4-kinase family. Type III PI4K subfamily.</text>
</comment>
<dbReference type="InterPro" id="IPR042236">
    <property type="entry name" value="PI3K_accessory_sf"/>
</dbReference>
<evidence type="ECO:0000256" key="5">
    <source>
        <dbReference type="ARBA" id="ARBA00022741"/>
    </source>
</evidence>
<dbReference type="GO" id="GO:0004430">
    <property type="term" value="F:1-phosphatidylinositol 4-kinase activity"/>
    <property type="evidence" value="ECO:0007669"/>
    <property type="project" value="UniProtKB-EC"/>
</dbReference>
<evidence type="ECO:0000256" key="6">
    <source>
        <dbReference type="ARBA" id="ARBA00022777"/>
    </source>
</evidence>
<feature type="compositionally biased region" description="Low complexity" evidence="8">
    <location>
        <begin position="276"/>
        <end position="303"/>
    </location>
</feature>
<dbReference type="Proteomes" id="UP000188320">
    <property type="component" value="Unassembled WGS sequence"/>
</dbReference>
<evidence type="ECO:0000313" key="11">
    <source>
        <dbReference type="Proteomes" id="UP000188320"/>
    </source>
</evidence>
<dbReference type="EC" id="2.7.1.67" evidence="3"/>
<evidence type="ECO:0000256" key="8">
    <source>
        <dbReference type="SAM" id="MobiDB-lite"/>
    </source>
</evidence>
<feature type="region of interest" description="Disordered" evidence="8">
    <location>
        <begin position="275"/>
        <end position="303"/>
    </location>
</feature>
<dbReference type="SMART" id="SM00145">
    <property type="entry name" value="PI3Ka"/>
    <property type="match status" value="1"/>
</dbReference>
<organism evidence="10 11">
    <name type="scientific">Zancudomyces culisetae</name>
    <name type="common">Gut fungus</name>
    <name type="synonym">Smittium culisetae</name>
    <dbReference type="NCBI Taxonomy" id="1213189"/>
    <lineage>
        <taxon>Eukaryota</taxon>
        <taxon>Fungi</taxon>
        <taxon>Fungi incertae sedis</taxon>
        <taxon>Zoopagomycota</taxon>
        <taxon>Kickxellomycotina</taxon>
        <taxon>Harpellomycetes</taxon>
        <taxon>Harpellales</taxon>
        <taxon>Legeriomycetaceae</taxon>
        <taxon>Zancudomyces</taxon>
    </lineage>
</organism>
<keyword evidence="5" id="KW-0547">Nucleotide-binding</keyword>
<keyword evidence="6 10" id="KW-0418">Kinase</keyword>
<dbReference type="InterPro" id="IPR015433">
    <property type="entry name" value="PI3/4_kinase"/>
</dbReference>
<feature type="region of interest" description="Disordered" evidence="8">
    <location>
        <begin position="1"/>
        <end position="31"/>
    </location>
</feature>
<dbReference type="PANTHER" id="PTHR10048:SF15">
    <property type="entry name" value="PHOSPHATIDYLINOSITOL 4-KINASE ALPHA"/>
    <property type="match status" value="1"/>
</dbReference>
<feature type="compositionally biased region" description="Low complexity" evidence="8">
    <location>
        <begin position="765"/>
        <end position="787"/>
    </location>
</feature>
<dbReference type="GO" id="GO:0048015">
    <property type="term" value="P:phosphatidylinositol-mediated signaling"/>
    <property type="evidence" value="ECO:0007669"/>
    <property type="project" value="TreeGrafter"/>
</dbReference>
<dbReference type="EMBL" id="LSSK01000557">
    <property type="protein sequence ID" value="OMH82942.1"/>
    <property type="molecule type" value="Genomic_DNA"/>
</dbReference>
<dbReference type="GO" id="GO:0005524">
    <property type="term" value="F:ATP binding"/>
    <property type="evidence" value="ECO:0007669"/>
    <property type="project" value="UniProtKB-KW"/>
</dbReference>
<protein>
    <recommendedName>
        <fullName evidence="3">1-phosphatidylinositol 4-kinase</fullName>
        <ecNumber evidence="3">2.7.1.67</ecNumber>
    </recommendedName>
</protein>
<comment type="catalytic activity">
    <reaction evidence="1">
        <text>a 1,2-diacyl-sn-glycero-3-phospho-(1D-myo-inositol) + ATP = a 1,2-diacyl-sn-glycero-3-phospho-(1D-myo-inositol 4-phosphate) + ADP + H(+)</text>
        <dbReference type="Rhea" id="RHEA:19877"/>
        <dbReference type="ChEBI" id="CHEBI:15378"/>
        <dbReference type="ChEBI" id="CHEBI:30616"/>
        <dbReference type="ChEBI" id="CHEBI:57880"/>
        <dbReference type="ChEBI" id="CHEBI:58178"/>
        <dbReference type="ChEBI" id="CHEBI:456216"/>
        <dbReference type="EC" id="2.7.1.67"/>
    </reaction>
</comment>
<feature type="compositionally biased region" description="Low complexity" evidence="8">
    <location>
        <begin position="353"/>
        <end position="373"/>
    </location>
</feature>
<dbReference type="OrthoDB" id="5574604at2759"/>
<accession>A0A1R1PPY5</accession>
<dbReference type="FunFam" id="3.30.1010.10:FF:000014">
    <property type="entry name" value="Phosphatidylinositol 4-kinase STT4"/>
    <property type="match status" value="1"/>
</dbReference>
<evidence type="ECO:0000256" key="4">
    <source>
        <dbReference type="ARBA" id="ARBA00022679"/>
    </source>
</evidence>
<evidence type="ECO:0000256" key="1">
    <source>
        <dbReference type="ARBA" id="ARBA00001686"/>
    </source>
</evidence>
<gene>
    <name evidence="10" type="ORF">AX774_g3560</name>
</gene>
<keyword evidence="11" id="KW-1185">Reference proteome</keyword>
<comment type="caution">
    <text evidence="10">The sequence shown here is derived from an EMBL/GenBank/DDBJ whole genome shotgun (WGS) entry which is preliminary data.</text>
</comment>
<dbReference type="AlphaFoldDB" id="A0A1R1PPY5"/>
<dbReference type="Gene3D" id="1.25.40.70">
    <property type="entry name" value="Phosphatidylinositol 3-kinase, accessory domain (PIK)"/>
    <property type="match status" value="1"/>
</dbReference>
<evidence type="ECO:0000313" key="10">
    <source>
        <dbReference type="EMBL" id="OMH82942.1"/>
    </source>
</evidence>
<dbReference type="GO" id="GO:0016020">
    <property type="term" value="C:membrane"/>
    <property type="evidence" value="ECO:0007669"/>
    <property type="project" value="TreeGrafter"/>
</dbReference>
<name>A0A1R1PPY5_ZANCU</name>
<evidence type="ECO:0000256" key="7">
    <source>
        <dbReference type="ARBA" id="ARBA00022840"/>
    </source>
</evidence>
<dbReference type="InterPro" id="IPR001263">
    <property type="entry name" value="PI3K_accessory_dom"/>
</dbReference>
<proteinExistence type="inferred from homology"/>
<dbReference type="PANTHER" id="PTHR10048">
    <property type="entry name" value="PHOSPHATIDYLINOSITOL KINASE"/>
    <property type="match status" value="1"/>
</dbReference>
<dbReference type="PROSITE" id="PS51545">
    <property type="entry name" value="PIK_HELICAL"/>
    <property type="match status" value="1"/>
</dbReference>
<evidence type="ECO:0000259" key="9">
    <source>
        <dbReference type="PROSITE" id="PS51545"/>
    </source>
</evidence>
<dbReference type="Pfam" id="PF00613">
    <property type="entry name" value="PI3Ka"/>
    <property type="match status" value="1"/>
</dbReference>
<keyword evidence="4" id="KW-0808">Transferase</keyword>
<dbReference type="InterPro" id="IPR016024">
    <property type="entry name" value="ARM-type_fold"/>
</dbReference>
<dbReference type="GO" id="GO:0046854">
    <property type="term" value="P:phosphatidylinositol phosphate biosynthetic process"/>
    <property type="evidence" value="ECO:0007669"/>
    <property type="project" value="InterPro"/>
</dbReference>
<feature type="compositionally biased region" description="Polar residues" evidence="8">
    <location>
        <begin position="337"/>
        <end position="352"/>
    </location>
</feature>
<feature type="compositionally biased region" description="Polar residues" evidence="8">
    <location>
        <begin position="7"/>
        <end position="23"/>
    </location>
</feature>
<feature type="region of interest" description="Disordered" evidence="8">
    <location>
        <begin position="323"/>
        <end position="380"/>
    </location>
</feature>
<evidence type="ECO:0000256" key="2">
    <source>
        <dbReference type="ARBA" id="ARBA00006209"/>
    </source>
</evidence>